<proteinExistence type="predicted"/>
<keyword evidence="5" id="KW-0175">Coiled coil</keyword>
<evidence type="ECO:0000256" key="4">
    <source>
        <dbReference type="PROSITE-ProRule" id="PRU00175"/>
    </source>
</evidence>
<keyword evidence="9" id="KW-1185">Reference proteome</keyword>
<evidence type="ECO:0000256" key="1">
    <source>
        <dbReference type="ARBA" id="ARBA00022723"/>
    </source>
</evidence>
<feature type="region of interest" description="Disordered" evidence="6">
    <location>
        <begin position="522"/>
        <end position="544"/>
    </location>
</feature>
<evidence type="ECO:0000256" key="2">
    <source>
        <dbReference type="ARBA" id="ARBA00022771"/>
    </source>
</evidence>
<keyword evidence="2 4" id="KW-0863">Zinc-finger</keyword>
<comment type="caution">
    <text evidence="8">The sequence shown here is derived from an EMBL/GenBank/DDBJ whole genome shotgun (WGS) entry which is preliminary data.</text>
</comment>
<dbReference type="InterPro" id="IPR001841">
    <property type="entry name" value="Znf_RING"/>
</dbReference>
<name>A0ABD3KWA9_EUCGL</name>
<protein>
    <recommendedName>
        <fullName evidence="7">RING-type domain-containing protein</fullName>
    </recommendedName>
</protein>
<dbReference type="Proteomes" id="UP001634007">
    <property type="component" value="Unassembled WGS sequence"/>
</dbReference>
<evidence type="ECO:0000256" key="6">
    <source>
        <dbReference type="SAM" id="MobiDB-lite"/>
    </source>
</evidence>
<dbReference type="SUPFAM" id="SSF57850">
    <property type="entry name" value="RING/U-box"/>
    <property type="match status" value="1"/>
</dbReference>
<dbReference type="InterPro" id="IPR013083">
    <property type="entry name" value="Znf_RING/FYVE/PHD"/>
</dbReference>
<accession>A0ABD3KWA9</accession>
<dbReference type="EMBL" id="JBJKBG010000004">
    <property type="protein sequence ID" value="KAL3743574.1"/>
    <property type="molecule type" value="Genomic_DNA"/>
</dbReference>
<sequence>MAEMAGDAARSSKTICSICFEDLKPIVEDLQAIPICGHVFHELCLQQWFEYCPATRKRSCPICKQACQANKVCRLYFQSVGDASDAAPPPRSPGLEVDPEALRAEVRRLEAKASGLVSALEHRNKDLEQLNEELCISRELAKKEAALKDDVLKQKASIQQSLHLKSKELDKTTLECLRLQERNMALAKELAALKLVSDLDLEEGEVLKLASLGNEGNTRDTIDILKKSLVIRNQSYKELMAKCNVLGRGEARSTRKLEKAKEKISKLKIRVQELEASIEAKDNEVLRSLKRKKHKSDATNQSEATCYTTSAVGKLSPQDHLAPPPVPLPDSNLFGKVTKSDASLANEGFKTMRNSGANNDGLSSITSRQVDTFIFINEDASELPLPGANNVVHNNEVSKSENSSYFNQEAVVPKASNIPIEISGSKTNSASNKVDIVTIDDDVAIMNDHNSGQPVLNIRKETTPQLPLGRPGEICFSGGLLGPDGTTRYLGKWCKRGQSETLKAMQSSSISNGGLIAVGSDGRGGRVKALRSSTQTSVDGKENRMKRCKSESKTNLSQSKNCLQIEHFFAKMSH</sequence>
<reference evidence="8 9" key="1">
    <citation type="submission" date="2024-11" db="EMBL/GenBank/DDBJ databases">
        <title>Chromosome-level genome assembly of Eucalyptus globulus Labill. provides insights into its genome evolution.</title>
        <authorList>
            <person name="Li X."/>
        </authorList>
    </citation>
    <scope>NUCLEOTIDE SEQUENCE [LARGE SCALE GENOMIC DNA]</scope>
    <source>
        <strain evidence="8">CL2024</strain>
        <tissue evidence="8">Fresh tender leaves</tissue>
    </source>
</reference>
<dbReference type="GO" id="GO:0008270">
    <property type="term" value="F:zinc ion binding"/>
    <property type="evidence" value="ECO:0007669"/>
    <property type="project" value="UniProtKB-KW"/>
</dbReference>
<dbReference type="InterPro" id="IPR027370">
    <property type="entry name" value="Znf-RING_euk"/>
</dbReference>
<evidence type="ECO:0000313" key="9">
    <source>
        <dbReference type="Proteomes" id="UP001634007"/>
    </source>
</evidence>
<keyword evidence="1" id="KW-0479">Metal-binding</keyword>
<feature type="domain" description="RING-type" evidence="7">
    <location>
        <begin position="16"/>
        <end position="64"/>
    </location>
</feature>
<evidence type="ECO:0000313" key="8">
    <source>
        <dbReference type="EMBL" id="KAL3743574.1"/>
    </source>
</evidence>
<dbReference type="Pfam" id="PF13445">
    <property type="entry name" value="zf-RING_UBOX"/>
    <property type="match status" value="1"/>
</dbReference>
<evidence type="ECO:0000256" key="5">
    <source>
        <dbReference type="SAM" id="Coils"/>
    </source>
</evidence>
<dbReference type="PANTHER" id="PTHR47344:SF1">
    <property type="entry name" value="RING ZINC FINGER PROTEIN-RELATED"/>
    <property type="match status" value="1"/>
</dbReference>
<dbReference type="Gene3D" id="3.30.40.10">
    <property type="entry name" value="Zinc/RING finger domain, C3HC4 (zinc finger)"/>
    <property type="match status" value="1"/>
</dbReference>
<organism evidence="8 9">
    <name type="scientific">Eucalyptus globulus</name>
    <name type="common">Tasmanian blue gum</name>
    <dbReference type="NCBI Taxonomy" id="34317"/>
    <lineage>
        <taxon>Eukaryota</taxon>
        <taxon>Viridiplantae</taxon>
        <taxon>Streptophyta</taxon>
        <taxon>Embryophyta</taxon>
        <taxon>Tracheophyta</taxon>
        <taxon>Spermatophyta</taxon>
        <taxon>Magnoliopsida</taxon>
        <taxon>eudicotyledons</taxon>
        <taxon>Gunneridae</taxon>
        <taxon>Pentapetalae</taxon>
        <taxon>rosids</taxon>
        <taxon>malvids</taxon>
        <taxon>Myrtales</taxon>
        <taxon>Myrtaceae</taxon>
        <taxon>Myrtoideae</taxon>
        <taxon>Eucalypteae</taxon>
        <taxon>Eucalyptus</taxon>
    </lineage>
</organism>
<dbReference type="CDD" id="cd16448">
    <property type="entry name" value="RING-H2"/>
    <property type="match status" value="1"/>
</dbReference>
<dbReference type="AlphaFoldDB" id="A0ABD3KWA9"/>
<evidence type="ECO:0000259" key="7">
    <source>
        <dbReference type="PROSITE" id="PS50089"/>
    </source>
</evidence>
<dbReference type="PROSITE" id="PS50089">
    <property type="entry name" value="ZF_RING_2"/>
    <property type="match status" value="1"/>
</dbReference>
<keyword evidence="3" id="KW-0862">Zinc</keyword>
<dbReference type="SMART" id="SM00184">
    <property type="entry name" value="RING"/>
    <property type="match status" value="1"/>
</dbReference>
<feature type="coiled-coil region" evidence="5">
    <location>
        <begin position="250"/>
        <end position="284"/>
    </location>
</feature>
<evidence type="ECO:0000256" key="3">
    <source>
        <dbReference type="ARBA" id="ARBA00022833"/>
    </source>
</evidence>
<gene>
    <name evidence="8" type="ORF">ACJRO7_018792</name>
</gene>
<feature type="coiled-coil region" evidence="5">
    <location>
        <begin position="117"/>
        <end position="144"/>
    </location>
</feature>
<dbReference type="PANTHER" id="PTHR47344">
    <property type="entry name" value="RING ZINC FINGER PROTEIN-RELATED"/>
    <property type="match status" value="1"/>
</dbReference>